<dbReference type="GeneID" id="37136340"/>
<dbReference type="RefSeq" id="XP_025494006.1">
    <property type="nucleotide sequence ID" value="XM_025633599.1"/>
</dbReference>
<dbReference type="AlphaFoldDB" id="A0A319CDB2"/>
<evidence type="ECO:0000313" key="2">
    <source>
        <dbReference type="EMBL" id="PYH83806.1"/>
    </source>
</evidence>
<feature type="compositionally biased region" description="Low complexity" evidence="1">
    <location>
        <begin position="26"/>
        <end position="39"/>
    </location>
</feature>
<protein>
    <submittedName>
        <fullName evidence="2">Uncharacterized protein</fullName>
    </submittedName>
</protein>
<organism evidence="2 3">
    <name type="scientific">Aspergillus uvarum CBS 121591</name>
    <dbReference type="NCBI Taxonomy" id="1448315"/>
    <lineage>
        <taxon>Eukaryota</taxon>
        <taxon>Fungi</taxon>
        <taxon>Dikarya</taxon>
        <taxon>Ascomycota</taxon>
        <taxon>Pezizomycotina</taxon>
        <taxon>Eurotiomycetes</taxon>
        <taxon>Eurotiomycetidae</taxon>
        <taxon>Eurotiales</taxon>
        <taxon>Aspergillaceae</taxon>
        <taxon>Aspergillus</taxon>
        <taxon>Aspergillus subgen. Circumdati</taxon>
    </lineage>
</organism>
<dbReference type="Proteomes" id="UP000248340">
    <property type="component" value="Unassembled WGS sequence"/>
</dbReference>
<accession>A0A319CDB2</accession>
<reference evidence="2 3" key="1">
    <citation type="submission" date="2016-12" db="EMBL/GenBank/DDBJ databases">
        <title>The genomes of Aspergillus section Nigri reveals drivers in fungal speciation.</title>
        <authorList>
            <consortium name="DOE Joint Genome Institute"/>
            <person name="Vesth T.C."/>
            <person name="Nybo J."/>
            <person name="Theobald S."/>
            <person name="Brandl J."/>
            <person name="Frisvad J.C."/>
            <person name="Nielsen K.F."/>
            <person name="Lyhne E.K."/>
            <person name="Kogle M.E."/>
            <person name="Kuo A."/>
            <person name="Riley R."/>
            <person name="Clum A."/>
            <person name="Nolan M."/>
            <person name="Lipzen A."/>
            <person name="Salamov A."/>
            <person name="Henrissat B."/>
            <person name="Wiebenga A."/>
            <person name="De Vries R.P."/>
            <person name="Grigoriev I.V."/>
            <person name="Mortensen U.H."/>
            <person name="Andersen M.R."/>
            <person name="Baker S.E."/>
        </authorList>
    </citation>
    <scope>NUCLEOTIDE SEQUENCE [LARGE SCALE GENOMIC DNA]</scope>
    <source>
        <strain evidence="2 3">CBS 121591</strain>
    </source>
</reference>
<dbReference type="EMBL" id="KZ821687">
    <property type="protein sequence ID" value="PYH83806.1"/>
    <property type="molecule type" value="Genomic_DNA"/>
</dbReference>
<evidence type="ECO:0000313" key="3">
    <source>
        <dbReference type="Proteomes" id="UP000248340"/>
    </source>
</evidence>
<keyword evidence="3" id="KW-1185">Reference proteome</keyword>
<dbReference type="VEuPathDB" id="FungiDB:BO82DRAFT_34285"/>
<name>A0A319CDB2_9EURO</name>
<sequence length="109" mass="12326">MYLIPNIPQHAHLITHNSQVAHEEASSSPKASKTTSLKSYKTNPDRVEKETPQPHHRVRILIPPCPMQNAKCKMQNAKCKPLRFRHRQPPWTQHKTAHAGEASVLDIAG</sequence>
<feature type="compositionally biased region" description="Basic and acidic residues" evidence="1">
    <location>
        <begin position="43"/>
        <end position="53"/>
    </location>
</feature>
<feature type="region of interest" description="Disordered" evidence="1">
    <location>
        <begin position="17"/>
        <end position="55"/>
    </location>
</feature>
<evidence type="ECO:0000256" key="1">
    <source>
        <dbReference type="SAM" id="MobiDB-lite"/>
    </source>
</evidence>
<proteinExistence type="predicted"/>
<gene>
    <name evidence="2" type="ORF">BO82DRAFT_34285</name>
</gene>